<feature type="region of interest" description="Disordered" evidence="8">
    <location>
        <begin position="115"/>
        <end position="143"/>
    </location>
</feature>
<keyword evidence="6 7" id="KW-0687">Ribonucleoprotein</keyword>
<reference evidence="9 10" key="1">
    <citation type="submission" date="2016-10" db="EMBL/GenBank/DDBJ databases">
        <authorList>
            <person name="Varghese N."/>
        </authorList>
    </citation>
    <scope>NUCLEOTIDE SEQUENCE [LARGE SCALE GENOMIC DNA]</scope>
</reference>
<feature type="region of interest" description="Disordered" evidence="8">
    <location>
        <begin position="41"/>
        <end position="87"/>
    </location>
</feature>
<evidence type="ECO:0000256" key="4">
    <source>
        <dbReference type="ARBA" id="ARBA00022884"/>
    </source>
</evidence>
<organism evidence="9 10">
    <name type="scientific">Zymoseptoria tritici ST99CH_1A5</name>
    <dbReference type="NCBI Taxonomy" id="1276529"/>
    <lineage>
        <taxon>Eukaryota</taxon>
        <taxon>Fungi</taxon>
        <taxon>Dikarya</taxon>
        <taxon>Ascomycota</taxon>
        <taxon>Pezizomycotina</taxon>
        <taxon>Dothideomycetes</taxon>
        <taxon>Dothideomycetidae</taxon>
        <taxon>Mycosphaerellales</taxon>
        <taxon>Mycosphaerellaceae</taxon>
        <taxon>Zymoseptoria</taxon>
    </lineage>
</organism>
<evidence type="ECO:0000313" key="10">
    <source>
        <dbReference type="Proteomes" id="UP000215453"/>
    </source>
</evidence>
<evidence type="ECO:0000313" key="9">
    <source>
        <dbReference type="EMBL" id="SMY25393.1"/>
    </source>
</evidence>
<dbReference type="InterPro" id="IPR009018">
    <property type="entry name" value="Signal_recog_particle_SRP9/14"/>
</dbReference>
<feature type="compositionally biased region" description="Basic residues" evidence="8">
    <location>
        <begin position="116"/>
        <end position="134"/>
    </location>
</feature>
<dbReference type="AlphaFoldDB" id="A0A1Y6LLV0"/>
<gene>
    <name evidence="9" type="ORF">ZT1A5_G6835</name>
</gene>
<sequence length="222" mass="24767">MAGHLSSDEFFTRLTTLLEKTQQAGHGSIYLTQKRLTFDTASAPSPPTGKVADDPLWDTHPPNPLPIIVRATDGNSQSKDRKKKDKVKLSTIVQPDDLETFFARYAEVCKTGMQSLKKRDRSKRKKDKSKKKKTTTGAETTKQAQRLPEIGMLHRRDYGQNAQRNSTTLSSLAVEYGGTCSPMEQLLAFIRPFETGANNSCRSEMDAEHLNLCSAIHDTHNS</sequence>
<comment type="function">
    <text evidence="7">Component of the signal recognition particle (SRP) complex, a ribonucleoprotein complex that mediates the cotranslational targeting of secretory and membrane proteins to the endoplasmic reticulum (ER).</text>
</comment>
<keyword evidence="4 7" id="KW-0694">RNA-binding</keyword>
<accession>A0A1Y6LLV0</accession>
<dbReference type="GO" id="GO:0008312">
    <property type="term" value="F:7S RNA binding"/>
    <property type="evidence" value="ECO:0007669"/>
    <property type="project" value="UniProtKB-UniRule"/>
</dbReference>
<comment type="subunit">
    <text evidence="7">Component of a fungal signal recognition particle (SRP) complex that consists of a 7SL RNA molecule (scR1) and at least six protein subunits: SRP72, SRP68, SRP54, SEC65, SRP21 and SRP14.</text>
</comment>
<protein>
    <recommendedName>
        <fullName evidence="7">Signal recognition particle subunit SRP14</fullName>
    </recommendedName>
    <alternativeName>
        <fullName evidence="7">Signal recognition particle 14 kDa protein</fullName>
    </alternativeName>
</protein>
<evidence type="ECO:0000256" key="5">
    <source>
        <dbReference type="ARBA" id="ARBA00023135"/>
    </source>
</evidence>
<proteinExistence type="inferred from homology"/>
<dbReference type="Proteomes" id="UP000215453">
    <property type="component" value="Chromosome 6"/>
</dbReference>
<evidence type="ECO:0000256" key="6">
    <source>
        <dbReference type="ARBA" id="ARBA00023274"/>
    </source>
</evidence>
<keyword evidence="3 7" id="KW-0963">Cytoplasm</keyword>
<evidence type="ECO:0000256" key="3">
    <source>
        <dbReference type="ARBA" id="ARBA00022490"/>
    </source>
</evidence>
<dbReference type="GO" id="GO:0030942">
    <property type="term" value="F:endoplasmic reticulum signal peptide binding"/>
    <property type="evidence" value="ECO:0007669"/>
    <property type="project" value="UniProtKB-UniRule"/>
</dbReference>
<evidence type="ECO:0000256" key="8">
    <source>
        <dbReference type="SAM" id="MobiDB-lite"/>
    </source>
</evidence>
<dbReference type="InterPro" id="IPR003210">
    <property type="entry name" value="Signal_recog_particle_SRP14"/>
</dbReference>
<comment type="similarity">
    <text evidence="2 7">Belongs to the SRP14 family.</text>
</comment>
<keyword evidence="5 7" id="KW-0733">Signal recognition particle</keyword>
<dbReference type="Pfam" id="PF02290">
    <property type="entry name" value="SRP14"/>
    <property type="match status" value="1"/>
</dbReference>
<evidence type="ECO:0000256" key="1">
    <source>
        <dbReference type="ARBA" id="ARBA00004496"/>
    </source>
</evidence>
<evidence type="ECO:0000256" key="2">
    <source>
        <dbReference type="ARBA" id="ARBA00010349"/>
    </source>
</evidence>
<evidence type="ECO:0000256" key="7">
    <source>
        <dbReference type="RuleBase" id="RU368100"/>
    </source>
</evidence>
<name>A0A1Y6LLV0_ZYMTR</name>
<dbReference type="PANTHER" id="PTHR12013">
    <property type="entry name" value="SIGNAL RECOGNITION PARTICLE 14 KD PROTEIN"/>
    <property type="match status" value="1"/>
</dbReference>
<dbReference type="GO" id="GO:0006614">
    <property type="term" value="P:SRP-dependent cotranslational protein targeting to membrane"/>
    <property type="evidence" value="ECO:0007669"/>
    <property type="project" value="UniProtKB-UniRule"/>
</dbReference>
<dbReference type="EMBL" id="LT882681">
    <property type="protein sequence ID" value="SMY25393.1"/>
    <property type="molecule type" value="Genomic_DNA"/>
</dbReference>
<comment type="subcellular location">
    <subcellularLocation>
        <location evidence="1 7">Cytoplasm</location>
    </subcellularLocation>
</comment>
<dbReference type="SUPFAM" id="SSF54762">
    <property type="entry name" value="Signal recognition particle alu RNA binding heterodimer, SRP9/14"/>
    <property type="match status" value="1"/>
</dbReference>
<dbReference type="Gene3D" id="3.30.720.10">
    <property type="entry name" value="Signal recognition particle alu RNA binding heterodimer, srp9/1"/>
    <property type="match status" value="1"/>
</dbReference>
<dbReference type="GO" id="GO:0005786">
    <property type="term" value="C:signal recognition particle, endoplasmic reticulum targeting"/>
    <property type="evidence" value="ECO:0007669"/>
    <property type="project" value="UniProtKB-UniRule"/>
</dbReference>